<proteinExistence type="predicted"/>
<name>A0AAN6XQ46_9PEZI</name>
<evidence type="ECO:0000313" key="3">
    <source>
        <dbReference type="Proteomes" id="UP001303160"/>
    </source>
</evidence>
<feature type="compositionally biased region" description="Basic and acidic residues" evidence="1">
    <location>
        <begin position="424"/>
        <end position="433"/>
    </location>
</feature>
<feature type="region of interest" description="Disordered" evidence="1">
    <location>
        <begin position="221"/>
        <end position="284"/>
    </location>
</feature>
<gene>
    <name evidence="2" type="ORF">QBC40DRAFT_27314</name>
</gene>
<organism evidence="2 3">
    <name type="scientific">Triangularia verruculosa</name>
    <dbReference type="NCBI Taxonomy" id="2587418"/>
    <lineage>
        <taxon>Eukaryota</taxon>
        <taxon>Fungi</taxon>
        <taxon>Dikarya</taxon>
        <taxon>Ascomycota</taxon>
        <taxon>Pezizomycotina</taxon>
        <taxon>Sordariomycetes</taxon>
        <taxon>Sordariomycetidae</taxon>
        <taxon>Sordariales</taxon>
        <taxon>Podosporaceae</taxon>
        <taxon>Triangularia</taxon>
    </lineage>
</organism>
<feature type="compositionally biased region" description="Low complexity" evidence="1">
    <location>
        <begin position="405"/>
        <end position="423"/>
    </location>
</feature>
<feature type="compositionally biased region" description="Acidic residues" evidence="1">
    <location>
        <begin position="193"/>
        <end position="202"/>
    </location>
</feature>
<reference evidence="2" key="2">
    <citation type="submission" date="2023-05" db="EMBL/GenBank/DDBJ databases">
        <authorList>
            <consortium name="Lawrence Berkeley National Laboratory"/>
            <person name="Steindorff A."/>
            <person name="Hensen N."/>
            <person name="Bonometti L."/>
            <person name="Westerberg I."/>
            <person name="Brannstrom I.O."/>
            <person name="Guillou S."/>
            <person name="Cros-Aarteil S."/>
            <person name="Calhoun S."/>
            <person name="Haridas S."/>
            <person name="Kuo A."/>
            <person name="Mondo S."/>
            <person name="Pangilinan J."/>
            <person name="Riley R."/>
            <person name="Labutti K."/>
            <person name="Andreopoulos B."/>
            <person name="Lipzen A."/>
            <person name="Chen C."/>
            <person name="Yanf M."/>
            <person name="Daum C."/>
            <person name="Ng V."/>
            <person name="Clum A."/>
            <person name="Ohm R."/>
            <person name="Martin F."/>
            <person name="Silar P."/>
            <person name="Natvig D."/>
            <person name="Lalanne C."/>
            <person name="Gautier V."/>
            <person name="Ament-Velasquez S.L."/>
            <person name="Kruys A."/>
            <person name="Hutchinson M.I."/>
            <person name="Powell A.J."/>
            <person name="Barry K."/>
            <person name="Miller A.N."/>
            <person name="Grigoriev I.V."/>
            <person name="Debuchy R."/>
            <person name="Gladieux P."/>
            <person name="Thoren M.H."/>
            <person name="Johannesson H."/>
        </authorList>
    </citation>
    <scope>NUCLEOTIDE SEQUENCE</scope>
    <source>
        <strain evidence="2">CBS 315.58</strain>
    </source>
</reference>
<keyword evidence="3" id="KW-1185">Reference proteome</keyword>
<feature type="region of interest" description="Disordered" evidence="1">
    <location>
        <begin position="182"/>
        <end position="202"/>
    </location>
</feature>
<evidence type="ECO:0000313" key="2">
    <source>
        <dbReference type="EMBL" id="KAK4203345.1"/>
    </source>
</evidence>
<dbReference type="AlphaFoldDB" id="A0AAN6XQ46"/>
<evidence type="ECO:0000256" key="1">
    <source>
        <dbReference type="SAM" id="MobiDB-lite"/>
    </source>
</evidence>
<accession>A0AAN6XQ46</accession>
<feature type="region of interest" description="Disordered" evidence="1">
    <location>
        <begin position="377"/>
        <end position="532"/>
    </location>
</feature>
<dbReference type="EMBL" id="MU863890">
    <property type="protein sequence ID" value="KAK4203345.1"/>
    <property type="molecule type" value="Genomic_DNA"/>
</dbReference>
<feature type="compositionally biased region" description="Low complexity" evidence="1">
    <location>
        <begin position="494"/>
        <end position="512"/>
    </location>
</feature>
<feature type="region of interest" description="Disordered" evidence="1">
    <location>
        <begin position="339"/>
        <end position="364"/>
    </location>
</feature>
<protein>
    <submittedName>
        <fullName evidence="2">Uncharacterized protein</fullName>
    </submittedName>
</protein>
<comment type="caution">
    <text evidence="2">The sequence shown here is derived from an EMBL/GenBank/DDBJ whole genome shotgun (WGS) entry which is preliminary data.</text>
</comment>
<dbReference type="Proteomes" id="UP001303160">
    <property type="component" value="Unassembled WGS sequence"/>
</dbReference>
<reference evidence="2" key="1">
    <citation type="journal article" date="2023" name="Mol. Phylogenet. Evol.">
        <title>Genome-scale phylogeny and comparative genomics of the fungal order Sordariales.</title>
        <authorList>
            <person name="Hensen N."/>
            <person name="Bonometti L."/>
            <person name="Westerberg I."/>
            <person name="Brannstrom I.O."/>
            <person name="Guillou S."/>
            <person name="Cros-Aarteil S."/>
            <person name="Calhoun S."/>
            <person name="Haridas S."/>
            <person name="Kuo A."/>
            <person name="Mondo S."/>
            <person name="Pangilinan J."/>
            <person name="Riley R."/>
            <person name="LaButti K."/>
            <person name="Andreopoulos B."/>
            <person name="Lipzen A."/>
            <person name="Chen C."/>
            <person name="Yan M."/>
            <person name="Daum C."/>
            <person name="Ng V."/>
            <person name="Clum A."/>
            <person name="Steindorff A."/>
            <person name="Ohm R.A."/>
            <person name="Martin F."/>
            <person name="Silar P."/>
            <person name="Natvig D.O."/>
            <person name="Lalanne C."/>
            <person name="Gautier V."/>
            <person name="Ament-Velasquez S.L."/>
            <person name="Kruys A."/>
            <person name="Hutchinson M.I."/>
            <person name="Powell A.J."/>
            <person name="Barry K."/>
            <person name="Miller A.N."/>
            <person name="Grigoriev I.V."/>
            <person name="Debuchy R."/>
            <person name="Gladieux P."/>
            <person name="Hiltunen Thoren M."/>
            <person name="Johannesson H."/>
        </authorList>
    </citation>
    <scope>NUCLEOTIDE SEQUENCE</scope>
    <source>
        <strain evidence="2">CBS 315.58</strain>
    </source>
</reference>
<feature type="compositionally biased region" description="Polar residues" evidence="1">
    <location>
        <begin position="513"/>
        <end position="532"/>
    </location>
</feature>
<sequence>MTAVAGQLPRSRRGEQVQLREGIEVALKYFNTTDRDEVESLTLKAKTWAKRYYRSYDYLSKSPSALLGLFPQIFDLNTEGLARLQPKMAVKTTMPEPESGHLREFRRWERRAVPTEAFPKFCEPSLVPEEVVNGVVETPRRRSPRTQARQATQIGASDLREAGLIDFLPEFLGQLAQGNLDAKISPASTPEPEATEQPEEDMESLAEFRETQQRRHRCRVNVPGGRPFKLPGDETEGSVSNAGSSIVVGQYQESYDSGDETDASTSTTASLRAGRKRKLSASASESFRSNKIRIQYTQPTVNLGRQYLRMLAEYAKEHPDSSAGDALADLQHKIPIPDRLSSSELALPSERTPSPELEDQEEPVPIRVIKISIPGGWLTPEGSLPGSPDIPSPPKVITLVDPRSRSPSPTAPAAAASRSASPESRIKLKDPRSRTTSPVDFLRRSLTPSGVIKSRAIHPRQKSPVRLPRSSAAAKRATRIKVVNKTSPAPETRAASPISPGTASPSGSTSSSNLEITRPGSSCSNTSLDSTWSSTSKKITRIKWINKRALPTPNQSAPALLTERAASPCPEEPATPRTFKIPKRPRVKSVGEANMRSSKVRLVGA</sequence>